<evidence type="ECO:0000313" key="2">
    <source>
        <dbReference type="EMBL" id="GFU22325.1"/>
    </source>
</evidence>
<protein>
    <submittedName>
        <fullName evidence="2">Uncharacterized protein</fullName>
    </submittedName>
</protein>
<feature type="compositionally biased region" description="Basic residues" evidence="1">
    <location>
        <begin position="118"/>
        <end position="127"/>
    </location>
</feature>
<reference evidence="2" key="1">
    <citation type="submission" date="2020-08" db="EMBL/GenBank/DDBJ databases">
        <title>Multicomponent nature underlies the extraordinary mechanical properties of spider dragline silk.</title>
        <authorList>
            <person name="Kono N."/>
            <person name="Nakamura H."/>
            <person name="Mori M."/>
            <person name="Yoshida Y."/>
            <person name="Ohtoshi R."/>
            <person name="Malay A.D."/>
            <person name="Moran D.A.P."/>
            <person name="Tomita M."/>
            <person name="Numata K."/>
            <person name="Arakawa K."/>
        </authorList>
    </citation>
    <scope>NUCLEOTIDE SEQUENCE</scope>
</reference>
<dbReference type="Proteomes" id="UP000887013">
    <property type="component" value="Unassembled WGS sequence"/>
</dbReference>
<gene>
    <name evidence="2" type="ORF">NPIL_263561</name>
</gene>
<comment type="caution">
    <text evidence="2">The sequence shown here is derived from an EMBL/GenBank/DDBJ whole genome shotgun (WGS) entry which is preliminary data.</text>
</comment>
<feature type="region of interest" description="Disordered" evidence="1">
    <location>
        <begin position="87"/>
        <end position="161"/>
    </location>
</feature>
<proteinExistence type="predicted"/>
<evidence type="ECO:0000313" key="3">
    <source>
        <dbReference type="Proteomes" id="UP000887013"/>
    </source>
</evidence>
<feature type="compositionally biased region" description="Basic and acidic residues" evidence="1">
    <location>
        <begin position="134"/>
        <end position="149"/>
    </location>
</feature>
<dbReference type="EMBL" id="BMAW01031699">
    <property type="protein sequence ID" value="GFU22325.1"/>
    <property type="molecule type" value="Genomic_DNA"/>
</dbReference>
<name>A0A8X6QFC8_NEPPI</name>
<keyword evidence="3" id="KW-1185">Reference proteome</keyword>
<evidence type="ECO:0000256" key="1">
    <source>
        <dbReference type="SAM" id="MobiDB-lite"/>
    </source>
</evidence>
<sequence>MAPRLPKPQGRSRFEFWSLSRIFFSRKENVSEFLYSINNGVLFHEIPTDLACAYLKGHLIGRAKDWFEVIDQVRIYHLRERAEGVVETNGLNGEGSRTEQVETEGSKGLARIETSKAKQWRGKRMRSKGSTEYSNKHESQHQSKWRPPEEGTGENAVRLLR</sequence>
<accession>A0A8X6QFC8</accession>
<organism evidence="2 3">
    <name type="scientific">Nephila pilipes</name>
    <name type="common">Giant wood spider</name>
    <name type="synonym">Nephila maculata</name>
    <dbReference type="NCBI Taxonomy" id="299642"/>
    <lineage>
        <taxon>Eukaryota</taxon>
        <taxon>Metazoa</taxon>
        <taxon>Ecdysozoa</taxon>
        <taxon>Arthropoda</taxon>
        <taxon>Chelicerata</taxon>
        <taxon>Arachnida</taxon>
        <taxon>Araneae</taxon>
        <taxon>Araneomorphae</taxon>
        <taxon>Entelegynae</taxon>
        <taxon>Araneoidea</taxon>
        <taxon>Nephilidae</taxon>
        <taxon>Nephila</taxon>
    </lineage>
</organism>
<dbReference type="AlphaFoldDB" id="A0A8X6QFC8"/>